<keyword evidence="3" id="KW-1185">Reference proteome</keyword>
<gene>
    <name evidence="2" type="ORF">ABID19_003129</name>
</gene>
<dbReference type="InterPro" id="IPR050312">
    <property type="entry name" value="IolE/XylAMocC-like"/>
</dbReference>
<dbReference type="PANTHER" id="PTHR12110:SF48">
    <property type="entry name" value="BLL3656 PROTEIN"/>
    <property type="match status" value="1"/>
</dbReference>
<reference evidence="2 3" key="1">
    <citation type="submission" date="2024-06" db="EMBL/GenBank/DDBJ databases">
        <title>Genomic Encyclopedia of Type Strains, Phase IV (KMG-IV): sequencing the most valuable type-strain genomes for metagenomic binning, comparative biology and taxonomic classification.</title>
        <authorList>
            <person name="Goeker M."/>
        </authorList>
    </citation>
    <scope>NUCLEOTIDE SEQUENCE [LARGE SCALE GENOMIC DNA]</scope>
    <source>
        <strain evidence="2 3">DSM 100022</strain>
    </source>
</reference>
<dbReference type="Pfam" id="PF01261">
    <property type="entry name" value="AP_endonuc_2"/>
    <property type="match status" value="1"/>
</dbReference>
<name>A0ABV2GP79_9HYPH</name>
<sequence length="287" mass="31555">MAGPVNSTMMPFSNVAHLPFQEKLRATRLAGFGELSLMPLEVERLLEDGMSFAEMKSRAADDGISITRLDPLNTWPRIWRPDNMDEAYIRTVDTAPDAFFRLIDGLGCTHMSLNATFPLNAMSIDEITQQYAAICRRAATYGVICDLEFIPLWGVPTLEMAWQIVSAADQPNSGLVFDVWHFVRSRSKLDTLRQIPSGMIHCLQLNDGPLDLPAGISIKDDCYNRFFPGDGDFPNVEIIRILAEGGDLNQVGPEVFSPMLAAMSAEEIATKSAASISAVLDAADVRA</sequence>
<keyword evidence="2" id="KW-0413">Isomerase</keyword>
<accession>A0ABV2GP79</accession>
<dbReference type="PANTHER" id="PTHR12110">
    <property type="entry name" value="HYDROXYPYRUVATE ISOMERASE"/>
    <property type="match status" value="1"/>
</dbReference>
<dbReference type="Proteomes" id="UP001549204">
    <property type="component" value="Unassembled WGS sequence"/>
</dbReference>
<dbReference type="RefSeq" id="WP_354491802.1">
    <property type="nucleotide sequence ID" value="NZ_JBEPMC010000005.1"/>
</dbReference>
<proteinExistence type="predicted"/>
<dbReference type="EMBL" id="JBEPMC010000005">
    <property type="protein sequence ID" value="MET3580091.1"/>
    <property type="molecule type" value="Genomic_DNA"/>
</dbReference>
<feature type="domain" description="Xylose isomerase-like TIM barrel" evidence="1">
    <location>
        <begin position="48"/>
        <end position="269"/>
    </location>
</feature>
<evidence type="ECO:0000313" key="3">
    <source>
        <dbReference type="Proteomes" id="UP001549204"/>
    </source>
</evidence>
<evidence type="ECO:0000313" key="2">
    <source>
        <dbReference type="EMBL" id="MET3580091.1"/>
    </source>
</evidence>
<dbReference type="Gene3D" id="3.20.20.150">
    <property type="entry name" value="Divalent-metal-dependent TIM barrel enzymes"/>
    <property type="match status" value="1"/>
</dbReference>
<protein>
    <submittedName>
        <fullName evidence="2">Sugar phosphate isomerase/epimerase</fullName>
    </submittedName>
</protein>
<comment type="caution">
    <text evidence="2">The sequence shown here is derived from an EMBL/GenBank/DDBJ whole genome shotgun (WGS) entry which is preliminary data.</text>
</comment>
<organism evidence="2 3">
    <name type="scientific">Mesorhizobium robiniae</name>
    <dbReference type="NCBI Taxonomy" id="559315"/>
    <lineage>
        <taxon>Bacteria</taxon>
        <taxon>Pseudomonadati</taxon>
        <taxon>Pseudomonadota</taxon>
        <taxon>Alphaproteobacteria</taxon>
        <taxon>Hyphomicrobiales</taxon>
        <taxon>Phyllobacteriaceae</taxon>
        <taxon>Mesorhizobium</taxon>
    </lineage>
</organism>
<dbReference type="SUPFAM" id="SSF51658">
    <property type="entry name" value="Xylose isomerase-like"/>
    <property type="match status" value="1"/>
</dbReference>
<dbReference type="InterPro" id="IPR036237">
    <property type="entry name" value="Xyl_isomerase-like_sf"/>
</dbReference>
<dbReference type="GO" id="GO:0016853">
    <property type="term" value="F:isomerase activity"/>
    <property type="evidence" value="ECO:0007669"/>
    <property type="project" value="UniProtKB-KW"/>
</dbReference>
<dbReference type="InterPro" id="IPR013022">
    <property type="entry name" value="Xyl_isomerase-like_TIM-brl"/>
</dbReference>
<evidence type="ECO:0000259" key="1">
    <source>
        <dbReference type="Pfam" id="PF01261"/>
    </source>
</evidence>